<dbReference type="PANTHER" id="PTHR11548:SF1">
    <property type="entry name" value="THYMIDYLATE SYNTHASE 1"/>
    <property type="match status" value="1"/>
</dbReference>
<dbReference type="GO" id="GO:0006231">
    <property type="term" value="P:dTMP biosynthetic process"/>
    <property type="evidence" value="ECO:0007669"/>
    <property type="project" value="TreeGrafter"/>
</dbReference>
<name>A0A217EQQ0_9CAUD</name>
<evidence type="ECO:0000256" key="3">
    <source>
        <dbReference type="ARBA" id="ARBA00022679"/>
    </source>
</evidence>
<accession>A0A217EQQ0</accession>
<evidence type="ECO:0000256" key="2">
    <source>
        <dbReference type="ARBA" id="ARBA00022603"/>
    </source>
</evidence>
<proteinExistence type="inferred from homology"/>
<dbReference type="GO" id="GO:0004799">
    <property type="term" value="F:thymidylate synthase activity"/>
    <property type="evidence" value="ECO:0007669"/>
    <property type="project" value="TreeGrafter"/>
</dbReference>
<comment type="similarity">
    <text evidence="1">Belongs to the thymidylate synthase family.</text>
</comment>
<dbReference type="InterPro" id="IPR036926">
    <property type="entry name" value="Thymidate_synth/dCMP_Mease_sf"/>
</dbReference>
<dbReference type="PANTHER" id="PTHR11548">
    <property type="entry name" value="THYMIDYLATE SYNTHASE 1"/>
    <property type="match status" value="1"/>
</dbReference>
<dbReference type="SUPFAM" id="SSF55831">
    <property type="entry name" value="Thymidylate synthase/dCMP hydroxymethylase"/>
    <property type="match status" value="1"/>
</dbReference>
<keyword evidence="2" id="KW-0489">Methyltransferase</keyword>
<protein>
    <submittedName>
        <fullName evidence="5">Thymidylate synthase</fullName>
    </submittedName>
</protein>
<feature type="domain" description="Thymidylate synthase/dCMP hydroxymethylase" evidence="4">
    <location>
        <begin position="12"/>
        <end position="231"/>
    </location>
</feature>
<gene>
    <name evidence="5" type="ORF">Goe2_c13700</name>
</gene>
<sequence length="383" mass="44569">MYTFSGSNPTQLYMDILSTVIKEGDVLAPRGKRIKEIRPVMIEFKNPIRRTTFLKGRNINPFFQVAESLWILAGRSDVGFLLDYNKNMGQFSDDGVFFNAPYGERLRFWNRSDANNFIYNPLDQLRDVYEKIKADPDTRQAVAVIYNPLFDNINNDTKDRPCNLLLSFKLRNGKLDLSVYNRSNDLHWGTFGANLCQFSTILEAMATWLGVEVGSYYQITDSLHVYLDDYGAKITEDIQKVYGVNLETDEAPVVEDFEELLDPNPRMSYTMNELNQFLNEYFGIVDSLMRDDETYMHDGDSAQMLLNQIRHVPDEYIRVTLLLMVAKQALNRGMKDTVATAMNWIPLCEVKVSALRFLYKSYPEYINQYDLDEKLMKYIRREE</sequence>
<evidence type="ECO:0000256" key="1">
    <source>
        <dbReference type="ARBA" id="ARBA00009972"/>
    </source>
</evidence>
<keyword evidence="3" id="KW-0808">Transferase</keyword>
<dbReference type="Gene3D" id="3.30.572.10">
    <property type="entry name" value="Thymidylate synthase/dCMP hydroxymethylase domain"/>
    <property type="match status" value="1"/>
</dbReference>
<dbReference type="EMBL" id="KY368639">
    <property type="protein sequence ID" value="APZ82373.1"/>
    <property type="molecule type" value="Genomic_DNA"/>
</dbReference>
<reference evidence="5 6" key="1">
    <citation type="journal article" date="2017" name="Viruses">
        <title>Characterization of Bacillus subtilis Viruses vB_BsuM-Goe2 and vB_BsuM-Goe3.</title>
        <authorList>
            <person name="Willms I.M."/>
            <person name="Hoppert M."/>
            <person name="Hertel R."/>
        </authorList>
    </citation>
    <scope>NUCLEOTIDE SEQUENCE [LARGE SCALE GENOMIC DNA]</scope>
</reference>
<dbReference type="GO" id="GO:0032259">
    <property type="term" value="P:methylation"/>
    <property type="evidence" value="ECO:0007669"/>
    <property type="project" value="UniProtKB-KW"/>
</dbReference>
<dbReference type="Pfam" id="PF00303">
    <property type="entry name" value="Thymidylat_synt"/>
    <property type="match status" value="1"/>
</dbReference>
<organism evidence="5 6">
    <name type="scientific">Bacillus phage vB_BsuM-Goe2</name>
    <dbReference type="NCBI Taxonomy" id="1933062"/>
    <lineage>
        <taxon>Viruses</taxon>
        <taxon>Duplodnaviria</taxon>
        <taxon>Heunggongvirae</taxon>
        <taxon>Uroviricota</taxon>
        <taxon>Caudoviricetes</taxon>
        <taxon>Herelleviridae</taxon>
        <taxon>Spounavirinae</taxon>
        <taxon>Okubovirus</taxon>
        <taxon>Okubovirus camphawk</taxon>
    </lineage>
</organism>
<evidence type="ECO:0000259" key="4">
    <source>
        <dbReference type="Pfam" id="PF00303"/>
    </source>
</evidence>
<dbReference type="Proteomes" id="UP000224660">
    <property type="component" value="Segment"/>
</dbReference>
<evidence type="ECO:0000313" key="6">
    <source>
        <dbReference type="Proteomes" id="UP000224660"/>
    </source>
</evidence>
<evidence type="ECO:0000313" key="5">
    <source>
        <dbReference type="EMBL" id="APZ82373.1"/>
    </source>
</evidence>
<dbReference type="InterPro" id="IPR023451">
    <property type="entry name" value="Thymidate_synth/dCMP_Mease_dom"/>
</dbReference>
<dbReference type="InterPro" id="IPR045097">
    <property type="entry name" value="Thymidate_synth/dCMP_Mease"/>
</dbReference>